<proteinExistence type="predicted"/>
<dbReference type="Gene3D" id="3.30.450.40">
    <property type="match status" value="1"/>
</dbReference>
<dbReference type="SMART" id="SM00418">
    <property type="entry name" value="HTH_ARSR"/>
    <property type="match status" value="1"/>
</dbReference>
<keyword evidence="2" id="KW-0238">DNA-binding</keyword>
<evidence type="ECO:0000256" key="1">
    <source>
        <dbReference type="ARBA" id="ARBA00023015"/>
    </source>
</evidence>
<dbReference type="RefSeq" id="WP_188721089.1">
    <property type="nucleotide sequence ID" value="NZ_BMIF01000006.1"/>
</dbReference>
<dbReference type="Proteomes" id="UP000636264">
    <property type="component" value="Unassembled WGS sequence"/>
</dbReference>
<dbReference type="InterPro" id="IPR011991">
    <property type="entry name" value="ArsR-like_HTH"/>
</dbReference>
<dbReference type="InterPro" id="IPR014757">
    <property type="entry name" value="Tscrpt_reg_IclR_C"/>
</dbReference>
<dbReference type="InterPro" id="IPR036388">
    <property type="entry name" value="WH-like_DNA-bd_sf"/>
</dbReference>
<keyword evidence="1" id="KW-0805">Transcription regulation</keyword>
<organism evidence="6 7">
    <name type="scientific">Nitratireductor aestuarii</name>
    <dbReference type="NCBI Taxonomy" id="1735103"/>
    <lineage>
        <taxon>Bacteria</taxon>
        <taxon>Pseudomonadati</taxon>
        <taxon>Pseudomonadota</taxon>
        <taxon>Alphaproteobacteria</taxon>
        <taxon>Hyphomicrobiales</taxon>
        <taxon>Phyllobacteriaceae</taxon>
        <taxon>Nitratireductor</taxon>
    </lineage>
</organism>
<dbReference type="GO" id="GO:0045892">
    <property type="term" value="P:negative regulation of DNA-templated transcription"/>
    <property type="evidence" value="ECO:0007669"/>
    <property type="project" value="TreeGrafter"/>
</dbReference>
<dbReference type="PANTHER" id="PTHR30136:SF8">
    <property type="entry name" value="TRANSCRIPTIONAL REGULATORY PROTEIN"/>
    <property type="match status" value="1"/>
</dbReference>
<dbReference type="InterPro" id="IPR036390">
    <property type="entry name" value="WH_DNA-bd_sf"/>
</dbReference>
<dbReference type="PROSITE" id="PS51077">
    <property type="entry name" value="HTH_ICLR"/>
    <property type="match status" value="1"/>
</dbReference>
<reference evidence="6" key="1">
    <citation type="journal article" date="2014" name="Int. J. Syst. Evol. Microbiol.">
        <title>Complete genome sequence of Corynebacterium casei LMG S-19264T (=DSM 44701T), isolated from a smear-ripened cheese.</title>
        <authorList>
            <consortium name="US DOE Joint Genome Institute (JGI-PGF)"/>
            <person name="Walter F."/>
            <person name="Albersmeier A."/>
            <person name="Kalinowski J."/>
            <person name="Ruckert C."/>
        </authorList>
    </citation>
    <scope>NUCLEOTIDE SEQUENCE</scope>
    <source>
        <strain evidence="6">CGMCC 1.15320</strain>
    </source>
</reference>
<dbReference type="Pfam" id="PF01614">
    <property type="entry name" value="IclR_C"/>
    <property type="match status" value="1"/>
</dbReference>
<feature type="domain" description="IclR-ED" evidence="5">
    <location>
        <begin position="65"/>
        <end position="249"/>
    </location>
</feature>
<gene>
    <name evidence="6" type="ORF">GCM10011385_21730</name>
</gene>
<dbReference type="SMART" id="SM00346">
    <property type="entry name" value="HTH_ICLR"/>
    <property type="match status" value="1"/>
</dbReference>
<accession>A0A916RU60</accession>
<evidence type="ECO:0000313" key="6">
    <source>
        <dbReference type="EMBL" id="GGA67502.1"/>
    </source>
</evidence>
<dbReference type="PROSITE" id="PS51078">
    <property type="entry name" value="ICLR_ED"/>
    <property type="match status" value="1"/>
</dbReference>
<evidence type="ECO:0000313" key="7">
    <source>
        <dbReference type="Proteomes" id="UP000636264"/>
    </source>
</evidence>
<keyword evidence="3" id="KW-0804">Transcription</keyword>
<dbReference type="InterPro" id="IPR001845">
    <property type="entry name" value="HTH_ArsR_DNA-bd_dom"/>
</dbReference>
<dbReference type="InterPro" id="IPR029016">
    <property type="entry name" value="GAF-like_dom_sf"/>
</dbReference>
<evidence type="ECO:0000256" key="2">
    <source>
        <dbReference type="ARBA" id="ARBA00023125"/>
    </source>
</evidence>
<dbReference type="InterPro" id="IPR005471">
    <property type="entry name" value="Tscrpt_reg_IclR_N"/>
</dbReference>
<dbReference type="Pfam" id="PF09339">
    <property type="entry name" value="HTH_IclR"/>
    <property type="match status" value="1"/>
</dbReference>
<dbReference type="SUPFAM" id="SSF46785">
    <property type="entry name" value="Winged helix' DNA-binding domain"/>
    <property type="match status" value="1"/>
</dbReference>
<dbReference type="CDD" id="cd00090">
    <property type="entry name" value="HTH_ARSR"/>
    <property type="match status" value="1"/>
</dbReference>
<comment type="caution">
    <text evidence="6">The sequence shown here is derived from an EMBL/GenBank/DDBJ whole genome shotgun (WGS) entry which is preliminary data.</text>
</comment>
<evidence type="ECO:0000256" key="3">
    <source>
        <dbReference type="ARBA" id="ARBA00023163"/>
    </source>
</evidence>
<dbReference type="EMBL" id="BMIF01000006">
    <property type="protein sequence ID" value="GGA67502.1"/>
    <property type="molecule type" value="Genomic_DNA"/>
</dbReference>
<dbReference type="PANTHER" id="PTHR30136">
    <property type="entry name" value="HELIX-TURN-HELIX TRANSCRIPTIONAL REGULATOR, ICLR FAMILY"/>
    <property type="match status" value="1"/>
</dbReference>
<keyword evidence="7" id="KW-1185">Reference proteome</keyword>
<reference evidence="6" key="2">
    <citation type="submission" date="2020-09" db="EMBL/GenBank/DDBJ databases">
        <authorList>
            <person name="Sun Q."/>
            <person name="Zhou Y."/>
        </authorList>
    </citation>
    <scope>NUCLEOTIDE SEQUENCE</scope>
    <source>
        <strain evidence="6">CGMCC 1.15320</strain>
    </source>
</reference>
<dbReference type="GO" id="GO:0003677">
    <property type="term" value="F:DNA binding"/>
    <property type="evidence" value="ECO:0007669"/>
    <property type="project" value="UniProtKB-KW"/>
</dbReference>
<sequence>MSQTFSKGLKVLEALAYSSEPKGLSELSRELDMNQSAVQRHLNALVAAGYAEQPKGSRKYQLTTSLWELGMRSIADNSARRLLRPTLRLGSQATGYTCFFAMLTFPFVVYLERVEGPRSQPHSAEIGTKIPLPGTASGRAMMPYLPASMRQALSKDATDWTGHLQYKGFPADWIEETIKEVRKTRYAVSQSGIRKGRNSIAAPVWADSALPFGSIVLTAGEDELRPEAFPTIGAKVLELAEEATISLGGAKFRNAAELTPY</sequence>
<evidence type="ECO:0000259" key="5">
    <source>
        <dbReference type="PROSITE" id="PS51078"/>
    </source>
</evidence>
<name>A0A916RU60_9HYPH</name>
<dbReference type="InterPro" id="IPR050707">
    <property type="entry name" value="HTH_MetabolicPath_Reg"/>
</dbReference>
<dbReference type="AlphaFoldDB" id="A0A916RU60"/>
<dbReference type="SUPFAM" id="SSF55781">
    <property type="entry name" value="GAF domain-like"/>
    <property type="match status" value="1"/>
</dbReference>
<dbReference type="GO" id="GO:0003700">
    <property type="term" value="F:DNA-binding transcription factor activity"/>
    <property type="evidence" value="ECO:0007669"/>
    <property type="project" value="InterPro"/>
</dbReference>
<evidence type="ECO:0000259" key="4">
    <source>
        <dbReference type="PROSITE" id="PS51077"/>
    </source>
</evidence>
<dbReference type="Gene3D" id="1.10.10.10">
    <property type="entry name" value="Winged helix-like DNA-binding domain superfamily/Winged helix DNA-binding domain"/>
    <property type="match status" value="1"/>
</dbReference>
<protein>
    <submittedName>
        <fullName evidence="6">IclR family transcriptional regulator</fullName>
    </submittedName>
</protein>
<feature type="domain" description="HTH iclR-type" evidence="4">
    <location>
        <begin position="2"/>
        <end position="64"/>
    </location>
</feature>